<dbReference type="Proteomes" id="UP001357733">
    <property type="component" value="Unassembled WGS sequence"/>
</dbReference>
<feature type="domain" description="HD" evidence="3">
    <location>
        <begin position="11"/>
        <end position="169"/>
    </location>
</feature>
<accession>A0AAW9MU79</accession>
<organism evidence="4 5">
    <name type="scientific">Citroniella saccharovorans</name>
    <dbReference type="NCBI Taxonomy" id="2053367"/>
    <lineage>
        <taxon>Bacteria</taxon>
        <taxon>Bacillati</taxon>
        <taxon>Bacillota</taxon>
        <taxon>Tissierellia</taxon>
        <taxon>Tissierellales</taxon>
        <taxon>Peptoniphilaceae</taxon>
        <taxon>Citroniella</taxon>
    </lineage>
</organism>
<name>A0AAW9MU79_9FIRM</name>
<evidence type="ECO:0000313" key="5">
    <source>
        <dbReference type="Proteomes" id="UP001357733"/>
    </source>
</evidence>
<dbReference type="PANTHER" id="PTHR11845:SF13">
    <property type="entry name" value="5'-DEOXYNUCLEOTIDASE HDDC2"/>
    <property type="match status" value="1"/>
</dbReference>
<dbReference type="GO" id="GO:0002953">
    <property type="term" value="F:5'-deoxynucleotidase activity"/>
    <property type="evidence" value="ECO:0007669"/>
    <property type="project" value="InterPro"/>
</dbReference>
<protein>
    <submittedName>
        <fullName evidence="4">HD domain-containing protein</fullName>
    </submittedName>
</protein>
<dbReference type="InterPro" id="IPR006674">
    <property type="entry name" value="HD_domain"/>
</dbReference>
<keyword evidence="2" id="KW-0378">Hydrolase</keyword>
<sequence length="191" mass="22776">MNKEIEFTIEIEKLKNIFRRTKHIYDNKYENDAEHSWHIAVMAMIFKDYVDFEIDELKVIKMLLVHDLVEIYAGDTYCYDTEGYKTKEKRELNAAKKLFSILPEGKSKIFFDLWREFEDMKTNDSLYANSLDRLCPMIINLYGDGGSWNENIVRREMVEKRGEVLTNISEKFKNILTEILDEAESRGYFHE</sequence>
<evidence type="ECO:0000313" key="4">
    <source>
        <dbReference type="EMBL" id="MEB3429565.1"/>
    </source>
</evidence>
<dbReference type="InterPro" id="IPR039356">
    <property type="entry name" value="YfbR/HDDC2"/>
</dbReference>
<dbReference type="GO" id="GO:0046872">
    <property type="term" value="F:metal ion binding"/>
    <property type="evidence" value="ECO:0007669"/>
    <property type="project" value="UniProtKB-KW"/>
</dbReference>
<gene>
    <name evidence="4" type="ORF">VLK81_06000</name>
</gene>
<proteinExistence type="predicted"/>
<dbReference type="PANTHER" id="PTHR11845">
    <property type="entry name" value="5'-DEOXYNUCLEOTIDASE HDDC2"/>
    <property type="match status" value="1"/>
</dbReference>
<evidence type="ECO:0000259" key="3">
    <source>
        <dbReference type="Pfam" id="PF13023"/>
    </source>
</evidence>
<dbReference type="EMBL" id="JAYKOT010000003">
    <property type="protein sequence ID" value="MEB3429565.1"/>
    <property type="molecule type" value="Genomic_DNA"/>
</dbReference>
<dbReference type="Pfam" id="PF13023">
    <property type="entry name" value="HD_3"/>
    <property type="match status" value="1"/>
</dbReference>
<evidence type="ECO:0000256" key="1">
    <source>
        <dbReference type="ARBA" id="ARBA00022723"/>
    </source>
</evidence>
<comment type="caution">
    <text evidence="4">The sequence shown here is derived from an EMBL/GenBank/DDBJ whole genome shotgun (WGS) entry which is preliminary data.</text>
</comment>
<dbReference type="SUPFAM" id="SSF109604">
    <property type="entry name" value="HD-domain/PDEase-like"/>
    <property type="match status" value="1"/>
</dbReference>
<dbReference type="RefSeq" id="WP_324619748.1">
    <property type="nucleotide sequence ID" value="NZ_JAYKOT010000003.1"/>
</dbReference>
<evidence type="ECO:0000256" key="2">
    <source>
        <dbReference type="ARBA" id="ARBA00022801"/>
    </source>
</evidence>
<dbReference type="AlphaFoldDB" id="A0AAW9MU79"/>
<keyword evidence="1" id="KW-0479">Metal-binding</keyword>
<reference evidence="4 5" key="1">
    <citation type="submission" date="2024-01" db="EMBL/GenBank/DDBJ databases">
        <title>Complete genome sequence of Citroniella saccharovorans strain M6.X9, isolated from human fecal sample.</title>
        <authorList>
            <person name="Cheng G."/>
            <person name="Westerholm M."/>
            <person name="Schnurer A."/>
        </authorList>
    </citation>
    <scope>NUCLEOTIDE SEQUENCE [LARGE SCALE GENOMIC DNA]</scope>
    <source>
        <strain evidence="4 5">DSM 29873</strain>
    </source>
</reference>
<dbReference type="GO" id="GO:0005737">
    <property type="term" value="C:cytoplasm"/>
    <property type="evidence" value="ECO:0007669"/>
    <property type="project" value="TreeGrafter"/>
</dbReference>
<dbReference type="Gene3D" id="1.10.3210.10">
    <property type="entry name" value="Hypothetical protein af1432"/>
    <property type="match status" value="1"/>
</dbReference>
<keyword evidence="5" id="KW-1185">Reference proteome</keyword>